<organism evidence="1">
    <name type="scientific">Solanum chacoense</name>
    <name type="common">Chaco potato</name>
    <dbReference type="NCBI Taxonomy" id="4108"/>
    <lineage>
        <taxon>Eukaryota</taxon>
        <taxon>Viridiplantae</taxon>
        <taxon>Streptophyta</taxon>
        <taxon>Embryophyta</taxon>
        <taxon>Tracheophyta</taxon>
        <taxon>Spermatophyta</taxon>
        <taxon>Magnoliopsida</taxon>
        <taxon>eudicotyledons</taxon>
        <taxon>Gunneridae</taxon>
        <taxon>Pentapetalae</taxon>
        <taxon>asterids</taxon>
        <taxon>lamiids</taxon>
        <taxon>Solanales</taxon>
        <taxon>Solanaceae</taxon>
        <taxon>Solanoideae</taxon>
        <taxon>Solaneae</taxon>
        <taxon>Solanum</taxon>
    </lineage>
</organism>
<proteinExistence type="predicted"/>
<evidence type="ECO:0000313" key="1">
    <source>
        <dbReference type="EMBL" id="JAP19596.1"/>
    </source>
</evidence>
<sequence length="110" mass="12318">MRETCIDIRFGMFRLSVFSALNFRSGANECLHAHLALDIHSLLVSLELTSLLAFHLFHVLLTSHLCLLSIASTHGLVCSLIFPVQIGGTNLGFFSSGFERNPFYIYTEQK</sequence>
<reference evidence="1" key="1">
    <citation type="submission" date="2015-12" db="EMBL/GenBank/DDBJ databases">
        <title>Gene expression during late stages of embryo sac development: a critical building block for successful pollen-pistil interactions.</title>
        <authorList>
            <person name="Liu Y."/>
            <person name="Joly V."/>
            <person name="Sabar M."/>
            <person name="Matton D.P."/>
        </authorList>
    </citation>
    <scope>NUCLEOTIDE SEQUENCE</scope>
</reference>
<dbReference type="EMBL" id="GEDG01019854">
    <property type="protein sequence ID" value="JAP19596.1"/>
    <property type="molecule type" value="Transcribed_RNA"/>
</dbReference>
<name>A0A0V0HGM8_SOLCH</name>
<dbReference type="AlphaFoldDB" id="A0A0V0HGM8"/>
<accession>A0A0V0HGM8</accession>
<protein>
    <submittedName>
        <fullName evidence="1">Putative ovule protein</fullName>
    </submittedName>
</protein>